<dbReference type="GO" id="GO:0033819">
    <property type="term" value="F:lipoyl(octanoyl) transferase activity"/>
    <property type="evidence" value="ECO:0007669"/>
    <property type="project" value="InterPro"/>
</dbReference>
<dbReference type="PROSITE" id="PS01313">
    <property type="entry name" value="LIPB"/>
    <property type="match status" value="1"/>
</dbReference>
<dbReference type="PIRSF" id="PIRSF016262">
    <property type="entry name" value="LPLase"/>
    <property type="match status" value="1"/>
</dbReference>
<evidence type="ECO:0000313" key="4">
    <source>
        <dbReference type="EMBL" id="BCL63272.1"/>
    </source>
</evidence>
<dbReference type="PANTHER" id="PTHR10993">
    <property type="entry name" value="OCTANOYLTRANSFERASE"/>
    <property type="match status" value="1"/>
</dbReference>
<gene>
    <name evidence="4" type="ORF">DGMP_39650</name>
</gene>
<dbReference type="InterPro" id="IPR000544">
    <property type="entry name" value="Octanoyltransferase"/>
</dbReference>
<organism evidence="4 5">
    <name type="scientific">Desulfomarina profundi</name>
    <dbReference type="NCBI Taxonomy" id="2772557"/>
    <lineage>
        <taxon>Bacteria</taxon>
        <taxon>Pseudomonadati</taxon>
        <taxon>Thermodesulfobacteriota</taxon>
        <taxon>Desulfobulbia</taxon>
        <taxon>Desulfobulbales</taxon>
        <taxon>Desulfobulbaceae</taxon>
        <taxon>Desulfomarina</taxon>
    </lineage>
</organism>
<dbReference type="Proteomes" id="UP000826725">
    <property type="component" value="Chromosome"/>
</dbReference>
<comment type="function">
    <text evidence="1">Catalyzes the transfer of endogenously produced octanoic acid from octanoyl-acyl-carrier-protein onto the lipoyl domains of lipoate-dependent enzymes. Lipoyl-ACP can also act as a substrate although octanoyl-ACP is likely to be the physiological substrate.</text>
</comment>
<keyword evidence="5" id="KW-1185">Reference proteome</keyword>
<dbReference type="NCBIfam" id="TIGR00214">
    <property type="entry name" value="lipB"/>
    <property type="match status" value="1"/>
</dbReference>
<dbReference type="PANTHER" id="PTHR10993:SF7">
    <property type="entry name" value="LIPOYLTRANSFERASE 2, MITOCHONDRIAL-RELATED"/>
    <property type="match status" value="1"/>
</dbReference>
<evidence type="ECO:0000256" key="2">
    <source>
        <dbReference type="ARBA" id="ARBA00043952"/>
    </source>
</evidence>
<dbReference type="KEGG" id="dbk:DGMP_39650"/>
<name>A0A8D5G0E2_9BACT</name>
<dbReference type="InterPro" id="IPR020605">
    <property type="entry name" value="Octanoyltransferase_CS"/>
</dbReference>
<dbReference type="RefSeq" id="WP_228855542.1">
    <property type="nucleotide sequence ID" value="NZ_AP024086.1"/>
</dbReference>
<dbReference type="GO" id="GO:0009249">
    <property type="term" value="P:protein lipoylation"/>
    <property type="evidence" value="ECO:0007669"/>
    <property type="project" value="InterPro"/>
</dbReference>
<accession>A0A8D5G0E2</accession>
<reference evidence="4" key="1">
    <citation type="submission" date="2020-09" db="EMBL/GenBank/DDBJ databases">
        <title>Desulfogranum mesoprofundum gen. nov., sp. nov., a novel mesophilic, sulfate-reducing chemolithoautotroph isolated from a deep-sea hydrothermal vent chimney in the Suiyo Seamount.</title>
        <authorList>
            <person name="Hashimoto Y."/>
            <person name="Nakagawa S."/>
        </authorList>
    </citation>
    <scope>NUCLEOTIDE SEQUENCE</scope>
    <source>
        <strain evidence="4">KT2</strain>
    </source>
</reference>
<dbReference type="EMBL" id="AP024086">
    <property type="protein sequence ID" value="BCL63272.1"/>
    <property type="molecule type" value="Genomic_DNA"/>
</dbReference>
<dbReference type="InterPro" id="IPR004143">
    <property type="entry name" value="BPL_LPL_catalytic"/>
</dbReference>
<sequence>MVSEQFLDEKKISLVHIERGGDITYHGEGQLVLYPVIHLRERGLAVSEYVFLLEEIMIRLAAVYGVQAGRDPRNHGVWVGNRKLGSVGIAIRHGISFHGLALNVNLALEPFSWVNPCGLQGVKMTSLQQETGRRKIETGDVKKNLKAILGILFHEDFQEYPKEWLYGRMC</sequence>
<dbReference type="CDD" id="cd16444">
    <property type="entry name" value="LipB"/>
    <property type="match status" value="1"/>
</dbReference>
<evidence type="ECO:0000259" key="3">
    <source>
        <dbReference type="PROSITE" id="PS51733"/>
    </source>
</evidence>
<dbReference type="AlphaFoldDB" id="A0A8D5G0E2"/>
<protein>
    <recommendedName>
        <fullName evidence="3">BPL/LPL catalytic domain-containing protein</fullName>
    </recommendedName>
</protein>
<proteinExistence type="predicted"/>
<feature type="domain" description="BPL/LPL catalytic" evidence="3">
    <location>
        <begin position="1"/>
        <end position="157"/>
    </location>
</feature>
<dbReference type="Pfam" id="PF21948">
    <property type="entry name" value="LplA-B_cat"/>
    <property type="match status" value="1"/>
</dbReference>
<evidence type="ECO:0000256" key="1">
    <source>
        <dbReference type="ARBA" id="ARBA00024732"/>
    </source>
</evidence>
<dbReference type="PROSITE" id="PS51733">
    <property type="entry name" value="BPL_LPL_CATALYTIC"/>
    <property type="match status" value="1"/>
</dbReference>
<comment type="pathway">
    <text evidence="2">Protein modification.</text>
</comment>
<evidence type="ECO:0000313" key="5">
    <source>
        <dbReference type="Proteomes" id="UP000826725"/>
    </source>
</evidence>